<dbReference type="PROSITE" id="PS51186">
    <property type="entry name" value="GNAT"/>
    <property type="match status" value="1"/>
</dbReference>
<dbReference type="SUPFAM" id="SSF55729">
    <property type="entry name" value="Acyl-CoA N-acyltransferases (Nat)"/>
    <property type="match status" value="1"/>
</dbReference>
<dbReference type="InterPro" id="IPR000182">
    <property type="entry name" value="GNAT_dom"/>
</dbReference>
<reference evidence="3 4" key="1">
    <citation type="submission" date="2023-07" db="EMBL/GenBank/DDBJ databases">
        <title>Sequencing the genomes of 1000 actinobacteria strains.</title>
        <authorList>
            <person name="Klenk H.-P."/>
        </authorList>
    </citation>
    <scope>NUCLEOTIDE SEQUENCE [LARGE SCALE GENOMIC DNA]</scope>
    <source>
        <strain evidence="3 4">DSM 46740</strain>
    </source>
</reference>
<dbReference type="Proteomes" id="UP001225356">
    <property type="component" value="Unassembled WGS sequence"/>
</dbReference>
<organism evidence="3 4">
    <name type="scientific">Streptosporangium lutulentum</name>
    <dbReference type="NCBI Taxonomy" id="1461250"/>
    <lineage>
        <taxon>Bacteria</taxon>
        <taxon>Bacillati</taxon>
        <taxon>Actinomycetota</taxon>
        <taxon>Actinomycetes</taxon>
        <taxon>Streptosporangiales</taxon>
        <taxon>Streptosporangiaceae</taxon>
        <taxon>Streptosporangium</taxon>
    </lineage>
</organism>
<dbReference type="InterPro" id="IPR016181">
    <property type="entry name" value="Acyl_CoA_acyltransferase"/>
</dbReference>
<accession>A0ABT9Q306</accession>
<name>A0ABT9Q306_9ACTN</name>
<keyword evidence="4" id="KW-1185">Reference proteome</keyword>
<feature type="region of interest" description="Disordered" evidence="1">
    <location>
        <begin position="307"/>
        <end position="329"/>
    </location>
</feature>
<evidence type="ECO:0000313" key="3">
    <source>
        <dbReference type="EMBL" id="MDP9841087.1"/>
    </source>
</evidence>
<feature type="region of interest" description="Disordered" evidence="1">
    <location>
        <begin position="1"/>
        <end position="42"/>
    </location>
</feature>
<evidence type="ECO:0000256" key="1">
    <source>
        <dbReference type="SAM" id="MobiDB-lite"/>
    </source>
</evidence>
<evidence type="ECO:0000313" key="4">
    <source>
        <dbReference type="Proteomes" id="UP001225356"/>
    </source>
</evidence>
<dbReference type="InterPro" id="IPR038764">
    <property type="entry name" value="GNAT_N_AcTrfase_prd"/>
</dbReference>
<dbReference type="RefSeq" id="WP_307554108.1">
    <property type="nucleotide sequence ID" value="NZ_JAUSQU010000001.1"/>
</dbReference>
<dbReference type="EMBL" id="JAUSQU010000001">
    <property type="protein sequence ID" value="MDP9841087.1"/>
    <property type="molecule type" value="Genomic_DNA"/>
</dbReference>
<dbReference type="Gene3D" id="3.40.630.30">
    <property type="match status" value="1"/>
</dbReference>
<dbReference type="PANTHER" id="PTHR41700:SF1">
    <property type="entry name" value="N-ACETYLTRANSFERASE DOMAIN-CONTAINING PROTEIN"/>
    <property type="match status" value="1"/>
</dbReference>
<dbReference type="PANTHER" id="PTHR41700">
    <property type="entry name" value="GCN5-RELATED N-ACETYLTRANSFERASE"/>
    <property type="match status" value="1"/>
</dbReference>
<feature type="domain" description="N-acetyltransferase" evidence="2">
    <location>
        <begin position="54"/>
        <end position="199"/>
    </location>
</feature>
<protein>
    <submittedName>
        <fullName evidence="3">GNAT superfamily acetyltransferase</fullName>
    </submittedName>
</protein>
<evidence type="ECO:0000259" key="2">
    <source>
        <dbReference type="PROSITE" id="PS51186"/>
    </source>
</evidence>
<comment type="caution">
    <text evidence="3">The sequence shown here is derived from an EMBL/GenBank/DDBJ whole genome shotgun (WGS) entry which is preliminary data.</text>
</comment>
<gene>
    <name evidence="3" type="ORF">J2853_000298</name>
</gene>
<proteinExistence type="predicted"/>
<sequence length="329" mass="35556">MTASPRGDGLQGDGLQGDGPRDDGPRNGRPGGDGPRDPQPRDEEHALATAAGGVRVVELFEIGDFEDVFRLFDDIWRPDPASAPISVEMMRALSHAGNYVAGAYDGDRLVGASVAFLGAPPGQVLHSHVTGASIGRGIGFALKLHQRAWALERGLERITWTYDPLVRRNAHFNLAKLGARPEEYLPSFYGAMDDAINAGDESDRVLAVWRLSEPHVLAAARRRPHPPRVPSGAVAALSDRDGRPVLGRADARTVLVAVPEDIEGLRRTDPGAAKAWRHAVRDVLGGLMKDGARVTGFAREGGYVVERRTEDEPRLARGLNESGDKRERT</sequence>